<organism evidence="2 3">
    <name type="scientific">Lactococcus garvieae</name>
    <dbReference type="NCBI Taxonomy" id="1363"/>
    <lineage>
        <taxon>Bacteria</taxon>
        <taxon>Bacillati</taxon>
        <taxon>Bacillota</taxon>
        <taxon>Bacilli</taxon>
        <taxon>Lactobacillales</taxon>
        <taxon>Streptococcaceae</taxon>
        <taxon>Lactococcus</taxon>
    </lineage>
</organism>
<dbReference type="PROSITE" id="PS51257">
    <property type="entry name" value="PROKAR_LIPOPROTEIN"/>
    <property type="match status" value="1"/>
</dbReference>
<accession>A0A6L2ZXW1</accession>
<evidence type="ECO:0000256" key="1">
    <source>
        <dbReference type="SAM" id="SignalP"/>
    </source>
</evidence>
<feature type="chain" id="PRO_5038668902" description="Lipoprotein" evidence="1">
    <location>
        <begin position="21"/>
        <end position="190"/>
    </location>
</feature>
<evidence type="ECO:0000313" key="2">
    <source>
        <dbReference type="EMBL" id="GFO52648.1"/>
    </source>
</evidence>
<comment type="caution">
    <text evidence="2">The sequence shown here is derived from an EMBL/GenBank/DDBJ whole genome shotgun (WGS) entry which is preliminary data.</text>
</comment>
<reference evidence="2 3" key="1">
    <citation type="submission" date="2020-06" db="EMBL/GenBank/DDBJ databases">
        <title>Draft genome sequence of Lactic acid bacteria from Okinawan-style tofu.</title>
        <authorList>
            <person name="Takara I."/>
            <person name="Ikematsu S."/>
        </authorList>
    </citation>
    <scope>NUCLEOTIDE SEQUENCE [LARGE SCALE GENOMIC DNA]</scope>
    <source>
        <strain evidence="3">lg38</strain>
    </source>
</reference>
<gene>
    <name evidence="2" type="ORF">ikelab_19230</name>
</gene>
<dbReference type="Proteomes" id="UP000504756">
    <property type="component" value="Unassembled WGS sequence"/>
</dbReference>
<evidence type="ECO:0000313" key="3">
    <source>
        <dbReference type="Proteomes" id="UP000504756"/>
    </source>
</evidence>
<protein>
    <recommendedName>
        <fullName evidence="4">Lipoprotein</fullName>
    </recommendedName>
</protein>
<proteinExistence type="predicted"/>
<name>A0A6L2ZXW1_9LACT</name>
<feature type="signal peptide" evidence="1">
    <location>
        <begin position="1"/>
        <end position="20"/>
    </location>
</feature>
<dbReference type="AlphaFoldDB" id="A0A6L2ZXW1"/>
<evidence type="ECO:0008006" key="4">
    <source>
        <dbReference type="Google" id="ProtNLM"/>
    </source>
</evidence>
<sequence>MNKKLLSLLAVSTLSLGVLTACGSGEKKSEETKTEQSAEVFAGATAGTDNFDTLSKGLSKEGSWIAAISKDLDASDKTLNVEGDFKNKEGEEARKLALYTQDADRKVTERYTLTVKKLEVNSPQFYISNGTVKGDVEVNAEGFHGQTGKGVDGEAMIDGNLIFKNQELLDAYNKLPSEEQVKVTGETTVK</sequence>
<dbReference type="RefSeq" id="WP_176490690.1">
    <property type="nucleotide sequence ID" value="NZ_BLXU01000013.1"/>
</dbReference>
<dbReference type="EMBL" id="BLXU01000013">
    <property type="protein sequence ID" value="GFO52648.1"/>
    <property type="molecule type" value="Genomic_DNA"/>
</dbReference>
<keyword evidence="1" id="KW-0732">Signal</keyword>